<reference evidence="10 11" key="1">
    <citation type="journal article" date="2019" name="PLoS Negl. Trop. Dis.">
        <title>Whole genome sequencing of Entamoeba nuttalli reveals mammalian host-related molecular signatures and a novel octapeptide-repeat surface protein.</title>
        <authorList>
            <person name="Tanaka M."/>
            <person name="Makiuchi T."/>
            <person name="Komiyama T."/>
            <person name="Shiina T."/>
            <person name="Osaki K."/>
            <person name="Tachibana H."/>
        </authorList>
    </citation>
    <scope>NUCLEOTIDE SEQUENCE [LARGE SCALE GENOMIC DNA]</scope>
    <source>
        <strain evidence="10 11">P19-061405</strain>
    </source>
</reference>
<dbReference type="EMBL" id="BAAFRS010000280">
    <property type="protein sequence ID" value="GAB1226216.1"/>
    <property type="molecule type" value="Genomic_DNA"/>
</dbReference>
<dbReference type="Gene3D" id="3.30.760.10">
    <property type="entry name" value="RNA Cap, Translation Initiation Factor Eif4e"/>
    <property type="match status" value="1"/>
</dbReference>
<dbReference type="InterPro" id="IPR023398">
    <property type="entry name" value="TIF_eIF4e-like"/>
</dbReference>
<organism evidence="10 11">
    <name type="scientific">Entamoeba nuttalli</name>
    <dbReference type="NCBI Taxonomy" id="412467"/>
    <lineage>
        <taxon>Eukaryota</taxon>
        <taxon>Amoebozoa</taxon>
        <taxon>Evosea</taxon>
        <taxon>Archamoebae</taxon>
        <taxon>Mastigamoebida</taxon>
        <taxon>Entamoebidae</taxon>
        <taxon>Entamoeba</taxon>
    </lineage>
</organism>
<dbReference type="Pfam" id="PF01652">
    <property type="entry name" value="IF4E"/>
    <property type="match status" value="1"/>
</dbReference>
<name>A0ABQ0DTN7_9EUKA</name>
<comment type="similarity">
    <text evidence="1 6">Belongs to the eukaryotic initiation factor 4E family.</text>
</comment>
<dbReference type="PANTHER" id="PTHR11960:SF8">
    <property type="entry name" value="EUKARYOTIC TRANSLATION INITIATION FACTOR 4E1-RELATED"/>
    <property type="match status" value="1"/>
</dbReference>
<gene>
    <name evidence="10" type="ORF">ENUP19_0280G0001</name>
</gene>
<accession>A0ABQ0DTN7</accession>
<keyword evidence="7" id="KW-0175">Coiled coil</keyword>
<evidence type="ECO:0000256" key="1">
    <source>
        <dbReference type="ARBA" id="ARBA00009860"/>
    </source>
</evidence>
<keyword evidence="4 6" id="KW-0694">RNA-binding</keyword>
<evidence type="ECO:0000313" key="10">
    <source>
        <dbReference type="EMBL" id="GAB1226216.1"/>
    </source>
</evidence>
<evidence type="ECO:0000256" key="5">
    <source>
        <dbReference type="ARBA" id="ARBA00022917"/>
    </source>
</evidence>
<evidence type="ECO:0000256" key="6">
    <source>
        <dbReference type="RuleBase" id="RU004374"/>
    </source>
</evidence>
<sequence>MTTFTIYIDDEAMPSSSDYSAPGSPVANFSRREEFKVLWKQYNDDYDFHTNQFINIHIFKSTVQPERSDPSNHDGGKCWITTSRSFVLESFEAMVDELLFSDCSFFSSINGITACLKTETNSTMGIWIKSCEQHIIHSCKRFIEEGSKQTEVMFEKHKDENQRRPSFFSMLADTDEIKKEGNETKSPETENENKKSIEGVEGKITQELYERPKTKKIEEGFNELMEMADPDDFLQQFVEAELELSTEELWGDIYEANKMLFIVPSTTLEIKLRSFHKILNYSGIMTDCGKRKKSGEKKVNPVRVSKKIKESFTSSEDTSSTEINDSFGSLSLEAVTPDTTFDGATLPDKIIQHSLNTKSQRASECIDSKVINNTKEAKERIEEIKGMKEKENKKIDEFEMKDITIPTMISKESESTIESSESITKFKLNAKPFTRKNKTKTTESSIESQSIGDISDESSIIETGVISDENKPKTKINIDLTKPIKSYIPHHLKEVKEKTAKEVKEETSLNQEKSIKDTEDNIKEKKGTKQKSETKKENKKTLKKEERKKTRFIEVPIQRDIAEAIIQRPIQIESKSDDKDNIGFTNIPYQIEKTETTHNKTQTTTTVLEKPIAIKTQREKDIKAIPMVSKSPGIEKTKKSLLLMRRTKKSIPSTPGEVKRKQKRENGGNEVKVEPMRKHNPNKVMEIDKPRNEGNETESRTVVTPPARLPWHIRMLKKASESGEDFVLVFKYHNQIVVIVITVMILTTLMIIGLMYLINVESSYDD</sequence>
<evidence type="ECO:0000256" key="8">
    <source>
        <dbReference type="SAM" id="MobiDB-lite"/>
    </source>
</evidence>
<feature type="coiled-coil region" evidence="7">
    <location>
        <begin position="374"/>
        <end position="401"/>
    </location>
</feature>
<feature type="transmembrane region" description="Helical" evidence="9">
    <location>
        <begin position="736"/>
        <end position="758"/>
    </location>
</feature>
<evidence type="ECO:0000313" key="11">
    <source>
        <dbReference type="Proteomes" id="UP001628156"/>
    </source>
</evidence>
<evidence type="ECO:0000256" key="4">
    <source>
        <dbReference type="ARBA" id="ARBA00022884"/>
    </source>
</evidence>
<keyword evidence="3" id="KW-0810">Translation regulation</keyword>
<feature type="region of interest" description="Disordered" evidence="8">
    <location>
        <begin position="498"/>
        <end position="545"/>
    </location>
</feature>
<feature type="region of interest" description="Disordered" evidence="8">
    <location>
        <begin position="650"/>
        <end position="702"/>
    </location>
</feature>
<evidence type="ECO:0000256" key="7">
    <source>
        <dbReference type="SAM" id="Coils"/>
    </source>
</evidence>
<evidence type="ECO:0000256" key="9">
    <source>
        <dbReference type="SAM" id="Phobius"/>
    </source>
</evidence>
<dbReference type="Proteomes" id="UP001628156">
    <property type="component" value="Unassembled WGS sequence"/>
</dbReference>
<comment type="caution">
    <text evidence="10">The sequence shown here is derived from an EMBL/GenBank/DDBJ whole genome shotgun (WGS) entry which is preliminary data.</text>
</comment>
<keyword evidence="2 6" id="KW-0396">Initiation factor</keyword>
<dbReference type="InterPro" id="IPR001040">
    <property type="entry name" value="TIF_eIF_4E"/>
</dbReference>
<evidence type="ECO:0000256" key="3">
    <source>
        <dbReference type="ARBA" id="ARBA00022845"/>
    </source>
</evidence>
<keyword evidence="5 6" id="KW-0648">Protein biosynthesis</keyword>
<dbReference type="PANTHER" id="PTHR11960">
    <property type="entry name" value="EUKARYOTIC TRANSLATION INITIATION FACTOR 4E RELATED"/>
    <property type="match status" value="1"/>
</dbReference>
<protein>
    <submittedName>
        <fullName evidence="10">Uncharacterized protein</fullName>
    </submittedName>
</protein>
<dbReference type="SUPFAM" id="SSF55418">
    <property type="entry name" value="eIF4e-like"/>
    <property type="match status" value="1"/>
</dbReference>
<feature type="compositionally biased region" description="Basic and acidic residues" evidence="8">
    <location>
        <begin position="664"/>
        <end position="677"/>
    </location>
</feature>
<keyword evidence="9" id="KW-1133">Transmembrane helix</keyword>
<keyword evidence="9" id="KW-0812">Transmembrane</keyword>
<feature type="compositionally biased region" description="Basic and acidic residues" evidence="8">
    <location>
        <begin position="685"/>
        <end position="699"/>
    </location>
</feature>
<evidence type="ECO:0000256" key="2">
    <source>
        <dbReference type="ARBA" id="ARBA00022540"/>
    </source>
</evidence>
<keyword evidence="11" id="KW-1185">Reference proteome</keyword>
<keyword evidence="9" id="KW-0472">Membrane</keyword>
<proteinExistence type="inferred from homology"/>